<dbReference type="PANTHER" id="PTHR35807">
    <property type="entry name" value="TRANSCRIPTIONAL REGULATOR REDD-RELATED"/>
    <property type="match status" value="1"/>
</dbReference>
<proteinExistence type="inferred from homology"/>
<keyword evidence="4 6" id="KW-0238">DNA-binding</keyword>
<dbReference type="InterPro" id="IPR016032">
    <property type="entry name" value="Sig_transdc_resp-reg_C-effctor"/>
</dbReference>
<evidence type="ECO:0000313" key="9">
    <source>
        <dbReference type="EMBL" id="MDV7217582.1"/>
    </source>
</evidence>
<gene>
    <name evidence="9" type="ORF">R5A26_16645</name>
</gene>
<dbReference type="InterPro" id="IPR036388">
    <property type="entry name" value="WH-like_DNA-bd_sf"/>
</dbReference>
<evidence type="ECO:0000256" key="4">
    <source>
        <dbReference type="ARBA" id="ARBA00023125"/>
    </source>
</evidence>
<feature type="domain" description="OmpR/PhoB-type" evidence="8">
    <location>
        <begin position="1"/>
        <end position="97"/>
    </location>
</feature>
<feature type="DNA-binding region" description="OmpR/PhoB-type" evidence="6">
    <location>
        <begin position="1"/>
        <end position="97"/>
    </location>
</feature>
<dbReference type="Gene3D" id="3.40.50.300">
    <property type="entry name" value="P-loop containing nucleotide triphosphate hydrolases"/>
    <property type="match status" value="1"/>
</dbReference>
<dbReference type="Gene3D" id="1.10.10.10">
    <property type="entry name" value="Winged helix-like DNA-binding domain superfamily/Winged helix DNA-binding domain"/>
    <property type="match status" value="1"/>
</dbReference>
<evidence type="ECO:0000256" key="5">
    <source>
        <dbReference type="ARBA" id="ARBA00023163"/>
    </source>
</evidence>
<dbReference type="SUPFAM" id="SSF46894">
    <property type="entry name" value="C-terminal effector domain of the bipartite response regulators"/>
    <property type="match status" value="1"/>
</dbReference>
<dbReference type="Pfam" id="PF03704">
    <property type="entry name" value="BTAD"/>
    <property type="match status" value="1"/>
</dbReference>
<dbReference type="CDD" id="cd15831">
    <property type="entry name" value="BTAD"/>
    <property type="match status" value="1"/>
</dbReference>
<sequence length="896" mass="96121">MATAVEGYEFGLLGPLSGRHGERVLDLGSPLQRAVLVRLLLGEGRQCGLDHLIDALWEEPPGNAVRSVQTYVYRIRLSLGEERSRLETTQGGYQLAIPEQAVDALRFERLVRDGEELRAARQTGPALRAFDTALELWSGEPLSGVPGPYARRHRRRFVDLRLNAQVARLSCAGELGEHARVATELTSLIADHPLREDLYALRMRALYHAGRTAEALAVYAAARETMVAELGMDPGPELRELQSRILTGAEPDPAESRPAGQLAGAAPSLGATVPTGPTASAAAVSDSATLSGGAGQPVASGAAPETDRSATTRIEEVPSAARPQQLPPAPGDFVGRERLRERLRLALRPSGEAVALAVLSGIGGVGKTALALRVAHGLRGDYPDGQLYVDLRGDGGQPTDPADVLVDFLLALGMPAAEIPATPTARAGAYRTLTADRRILVLLDNAYDTAQVTPLLPGTPGNSALITTRHRSLVPPGATRFEVPVPDQQEAVAMLGRFTGAAEIAADPELALELVSACGQLPLALRIIGARTAARPGRGLGAQLLRLRAEEHQLDELRAGGMSVEATFQVGYRALAPDRARAMRLCALLDAADFPVAVAAVLLDQPEQETEEQLEQLLEAGLLEPHSADRYRFHDLVRAFAARRADREDPVAEREVALVRLTTFLQATLFQAMNATEKAGSLAIHLFSVPLTGLRFADAEEARGWLLAEHTLLVSVFSRVLRDIPDAVRSVVAALSVIASSGLFAGPAHQRELERVTDHAVTAADLGEDPALRAQTRHIRAWLAFIRGDMTAAETDLREAIRRARAVDDRVTLFMSTRLLSVVLADQGRPAEAVGFFAESEAVAGAEDDPNSPAHFLQEVARLFTALSSDRAEVNIAAAQHVYEVSDRLRREAAQR</sequence>
<dbReference type="PRINTS" id="PR00364">
    <property type="entry name" value="DISEASERSIST"/>
</dbReference>
<dbReference type="SUPFAM" id="SSF52540">
    <property type="entry name" value="P-loop containing nucleoside triphosphate hydrolases"/>
    <property type="match status" value="1"/>
</dbReference>
<comment type="caution">
    <text evidence="9">The sequence shown here is derived from an EMBL/GenBank/DDBJ whole genome shotgun (WGS) entry which is preliminary data.</text>
</comment>
<dbReference type="InterPro" id="IPR027417">
    <property type="entry name" value="P-loop_NTPase"/>
</dbReference>
<feature type="compositionally biased region" description="Low complexity" evidence="7">
    <location>
        <begin position="279"/>
        <end position="288"/>
    </location>
</feature>
<dbReference type="RefSeq" id="WP_317771849.1">
    <property type="nucleotide sequence ID" value="NZ_JAWMAJ010000048.1"/>
</dbReference>
<dbReference type="PANTHER" id="PTHR35807:SF1">
    <property type="entry name" value="TRANSCRIPTIONAL REGULATOR REDD"/>
    <property type="match status" value="1"/>
</dbReference>
<evidence type="ECO:0000256" key="7">
    <source>
        <dbReference type="SAM" id="MobiDB-lite"/>
    </source>
</evidence>
<comment type="similarity">
    <text evidence="1">Belongs to the AfsR/DnrI/RedD regulatory family.</text>
</comment>
<dbReference type="SMART" id="SM01043">
    <property type="entry name" value="BTAD"/>
    <property type="match status" value="1"/>
</dbReference>
<feature type="region of interest" description="Disordered" evidence="7">
    <location>
        <begin position="249"/>
        <end position="310"/>
    </location>
</feature>
<protein>
    <submittedName>
        <fullName evidence="9">BTAD domain-containing putative transcriptional regulator</fullName>
    </submittedName>
</protein>
<dbReference type="InterPro" id="IPR005158">
    <property type="entry name" value="BTAD"/>
</dbReference>
<evidence type="ECO:0000256" key="3">
    <source>
        <dbReference type="ARBA" id="ARBA00023015"/>
    </source>
</evidence>
<keyword evidence="5" id="KW-0804">Transcription</keyword>
<reference evidence="9 10" key="1">
    <citation type="submission" date="2023-10" db="EMBL/GenBank/DDBJ databases">
        <title>Characterization of rhizosphere-enriched actinobacteria from wheat plants lab-grown on chernevaya soil.</title>
        <authorList>
            <person name="Tikhonova E.N."/>
            <person name="Konopkin A."/>
            <person name="Kravchenko I.K."/>
        </authorList>
    </citation>
    <scope>NUCLEOTIDE SEQUENCE [LARGE SCALE GENOMIC DNA]</scope>
    <source>
        <strain evidence="9 10">RR29</strain>
    </source>
</reference>
<dbReference type="SMART" id="SM00862">
    <property type="entry name" value="Trans_reg_C"/>
    <property type="match status" value="1"/>
</dbReference>
<evidence type="ECO:0000256" key="6">
    <source>
        <dbReference type="PROSITE-ProRule" id="PRU01091"/>
    </source>
</evidence>
<dbReference type="PROSITE" id="PS51755">
    <property type="entry name" value="OMPR_PHOB"/>
    <property type="match status" value="1"/>
</dbReference>
<dbReference type="Proteomes" id="UP001187346">
    <property type="component" value="Unassembled WGS sequence"/>
</dbReference>
<evidence type="ECO:0000256" key="2">
    <source>
        <dbReference type="ARBA" id="ARBA00023012"/>
    </source>
</evidence>
<dbReference type="InterPro" id="IPR011990">
    <property type="entry name" value="TPR-like_helical_dom_sf"/>
</dbReference>
<dbReference type="InterPro" id="IPR051677">
    <property type="entry name" value="AfsR-DnrI-RedD_regulator"/>
</dbReference>
<dbReference type="SUPFAM" id="SSF48452">
    <property type="entry name" value="TPR-like"/>
    <property type="match status" value="2"/>
</dbReference>
<keyword evidence="3" id="KW-0805">Transcription regulation</keyword>
<keyword evidence="2" id="KW-0902">Two-component regulatory system</keyword>
<dbReference type="InterPro" id="IPR001867">
    <property type="entry name" value="OmpR/PhoB-type_DNA-bd"/>
</dbReference>
<evidence type="ECO:0000313" key="10">
    <source>
        <dbReference type="Proteomes" id="UP001187346"/>
    </source>
</evidence>
<feature type="region of interest" description="Disordered" evidence="7">
    <location>
        <begin position="316"/>
        <end position="335"/>
    </location>
</feature>
<organism evidence="9 10">
    <name type="scientific">Streptomyces prunicolor</name>
    <dbReference type="NCBI Taxonomy" id="67348"/>
    <lineage>
        <taxon>Bacteria</taxon>
        <taxon>Bacillati</taxon>
        <taxon>Actinomycetota</taxon>
        <taxon>Actinomycetes</taxon>
        <taxon>Kitasatosporales</taxon>
        <taxon>Streptomycetaceae</taxon>
        <taxon>Streptomyces</taxon>
    </lineage>
</organism>
<dbReference type="Gene3D" id="1.25.40.10">
    <property type="entry name" value="Tetratricopeptide repeat domain"/>
    <property type="match status" value="2"/>
</dbReference>
<accession>A0ABU4FAI9</accession>
<keyword evidence="10" id="KW-1185">Reference proteome</keyword>
<dbReference type="EMBL" id="JAWMAJ010000048">
    <property type="protein sequence ID" value="MDV7217582.1"/>
    <property type="molecule type" value="Genomic_DNA"/>
</dbReference>
<evidence type="ECO:0000259" key="8">
    <source>
        <dbReference type="PROSITE" id="PS51755"/>
    </source>
</evidence>
<evidence type="ECO:0000256" key="1">
    <source>
        <dbReference type="ARBA" id="ARBA00005820"/>
    </source>
</evidence>
<name>A0ABU4FAI9_9ACTN</name>